<evidence type="ECO:0000256" key="2">
    <source>
        <dbReference type="ARBA" id="ARBA00022448"/>
    </source>
</evidence>
<keyword evidence="6 11" id="KW-0406">Ion transport</keyword>
<comment type="similarity">
    <text evidence="11">Belongs to the chloride channel (TC 2.A.49) family.</text>
</comment>
<dbReference type="GO" id="GO:0005254">
    <property type="term" value="F:chloride channel activity"/>
    <property type="evidence" value="ECO:0007669"/>
    <property type="project" value="UniProtKB-UniRule"/>
</dbReference>
<protein>
    <recommendedName>
        <fullName evidence="11">Chloride channel protein</fullName>
    </recommendedName>
</protein>
<evidence type="ECO:0000313" key="14">
    <source>
        <dbReference type="EMBL" id="EER10862.1"/>
    </source>
</evidence>
<dbReference type="SUPFAM" id="SSF81340">
    <property type="entry name" value="Clc chloride channel"/>
    <property type="match status" value="1"/>
</dbReference>
<evidence type="ECO:0000256" key="5">
    <source>
        <dbReference type="ARBA" id="ARBA00022989"/>
    </source>
</evidence>
<keyword evidence="15" id="KW-1185">Reference proteome</keyword>
<dbReference type="GO" id="GO:0016020">
    <property type="term" value="C:membrane"/>
    <property type="evidence" value="ECO:0007669"/>
    <property type="project" value="UniProtKB-SubCell"/>
</dbReference>
<dbReference type="OrthoDB" id="421556at2759"/>
<dbReference type="PROSITE" id="PS51371">
    <property type="entry name" value="CBS"/>
    <property type="match status" value="1"/>
</dbReference>
<organism evidence="15">
    <name type="scientific">Perkinsus marinus (strain ATCC 50983 / TXsc)</name>
    <dbReference type="NCBI Taxonomy" id="423536"/>
    <lineage>
        <taxon>Eukaryota</taxon>
        <taxon>Sar</taxon>
        <taxon>Alveolata</taxon>
        <taxon>Perkinsozoa</taxon>
        <taxon>Perkinsea</taxon>
        <taxon>Perkinsida</taxon>
        <taxon>Perkinsidae</taxon>
        <taxon>Perkinsus</taxon>
    </lineage>
</organism>
<dbReference type="EMBL" id="GG677209">
    <property type="protein sequence ID" value="EER10862.1"/>
    <property type="molecule type" value="Genomic_DNA"/>
</dbReference>
<feature type="region of interest" description="Disordered" evidence="12">
    <location>
        <begin position="237"/>
        <end position="267"/>
    </location>
</feature>
<keyword evidence="2 11" id="KW-0813">Transport</keyword>
<evidence type="ECO:0000256" key="6">
    <source>
        <dbReference type="ARBA" id="ARBA00023065"/>
    </source>
</evidence>
<proteinExistence type="inferred from homology"/>
<keyword evidence="4" id="KW-0677">Repeat</keyword>
<dbReference type="InterPro" id="IPR000644">
    <property type="entry name" value="CBS_dom"/>
</dbReference>
<evidence type="ECO:0000256" key="3">
    <source>
        <dbReference type="ARBA" id="ARBA00022692"/>
    </source>
</evidence>
<evidence type="ECO:0000256" key="4">
    <source>
        <dbReference type="ARBA" id="ARBA00022737"/>
    </source>
</evidence>
<keyword evidence="3" id="KW-0812">Transmembrane</keyword>
<dbReference type="Pfam" id="PF00654">
    <property type="entry name" value="Voltage_CLC"/>
    <property type="match status" value="1"/>
</dbReference>
<gene>
    <name evidence="14" type="ORF">Pmar_PMAR024980</name>
</gene>
<dbReference type="AlphaFoldDB" id="C5KXD1"/>
<evidence type="ECO:0000256" key="10">
    <source>
        <dbReference type="PROSITE-ProRule" id="PRU00703"/>
    </source>
</evidence>
<reference evidence="14 15" key="1">
    <citation type="submission" date="2008-07" db="EMBL/GenBank/DDBJ databases">
        <authorList>
            <person name="El-Sayed N."/>
            <person name="Caler E."/>
            <person name="Inman J."/>
            <person name="Amedeo P."/>
            <person name="Hass B."/>
            <person name="Wortman J."/>
        </authorList>
    </citation>
    <scope>NUCLEOTIDE SEQUENCE [LARGE SCALE GENOMIC DNA]</scope>
    <source>
        <strain evidence="15">ATCC 50983 / TXsc</strain>
    </source>
</reference>
<accession>C5KXD1</accession>
<feature type="domain" description="CBS" evidence="13">
    <location>
        <begin position="181"/>
        <end position="240"/>
    </location>
</feature>
<keyword evidence="5" id="KW-1133">Transmembrane helix</keyword>
<dbReference type="InterPro" id="IPR014743">
    <property type="entry name" value="Cl-channel_core"/>
</dbReference>
<dbReference type="PRINTS" id="PR00762">
    <property type="entry name" value="CLCHANNEL"/>
</dbReference>
<dbReference type="SUPFAM" id="SSF54631">
    <property type="entry name" value="CBS-domain pair"/>
    <property type="match status" value="1"/>
</dbReference>
<evidence type="ECO:0000256" key="8">
    <source>
        <dbReference type="ARBA" id="ARBA00023136"/>
    </source>
</evidence>
<evidence type="ECO:0000256" key="11">
    <source>
        <dbReference type="RuleBase" id="RU361221"/>
    </source>
</evidence>
<dbReference type="Gene3D" id="3.10.580.10">
    <property type="entry name" value="CBS-domain"/>
    <property type="match status" value="1"/>
</dbReference>
<dbReference type="InterPro" id="IPR046342">
    <property type="entry name" value="CBS_dom_sf"/>
</dbReference>
<dbReference type="OMA" id="DYAPITI"/>
<feature type="compositionally biased region" description="Polar residues" evidence="12">
    <location>
        <begin position="249"/>
        <end position="259"/>
    </location>
</feature>
<dbReference type="Pfam" id="PF00571">
    <property type="entry name" value="CBS"/>
    <property type="match status" value="1"/>
</dbReference>
<dbReference type="PANTHER" id="PTHR11689">
    <property type="entry name" value="CHLORIDE CHANNEL PROTEIN CLC FAMILY MEMBER"/>
    <property type="match status" value="1"/>
</dbReference>
<evidence type="ECO:0000256" key="12">
    <source>
        <dbReference type="SAM" id="MobiDB-lite"/>
    </source>
</evidence>
<evidence type="ECO:0000256" key="7">
    <source>
        <dbReference type="ARBA" id="ARBA00023122"/>
    </source>
</evidence>
<dbReference type="Gene3D" id="1.10.3080.10">
    <property type="entry name" value="Clc chloride channel"/>
    <property type="match status" value="1"/>
</dbReference>
<dbReference type="InterPro" id="IPR051280">
    <property type="entry name" value="Cl-channel/antiporter"/>
</dbReference>
<sequence length="267" mass="29094">MLGACFGRLFGLWVGDWASNPGVYAVMGAAGMMAGFTRMTISLTVIVIELVGDLRLLPAVMVTVVVSKQVADMFNKGAYDIVSELRGYPYIEELSIYDERNMAGRDVTYRMSAAPLSGFGEVESLGRIQEVLSSCTHNAFTIQDHSHRLLGVVMRSNIVDWVNGQGGVVSANTRLNLLDLTNRTPTIVSELTPLAQAYTIFRNLALRHMIVVDKDDANRVVGIVTRKDIVESMEDAAEDYKRSKDGDDTMSQRSSTAAASCSLDGAL</sequence>
<evidence type="ECO:0000256" key="9">
    <source>
        <dbReference type="ARBA" id="ARBA00023214"/>
    </source>
</evidence>
<dbReference type="InterPro" id="IPR001807">
    <property type="entry name" value="ClC"/>
</dbReference>
<dbReference type="GeneID" id="9055562"/>
<dbReference type="SMART" id="SM00116">
    <property type="entry name" value="CBS"/>
    <property type="match status" value="1"/>
</dbReference>
<keyword evidence="7 10" id="KW-0129">CBS domain</keyword>
<comment type="subcellular location">
    <subcellularLocation>
        <location evidence="1 11">Membrane</location>
        <topology evidence="1 11">Multi-pass membrane protein</topology>
    </subcellularLocation>
</comment>
<keyword evidence="8" id="KW-0472">Membrane</keyword>
<dbReference type="InParanoid" id="C5KXD1"/>
<dbReference type="RefSeq" id="XP_002779067.1">
    <property type="nucleotide sequence ID" value="XM_002779021.1"/>
</dbReference>
<dbReference type="PANTHER" id="PTHR11689:SF136">
    <property type="entry name" value="H(+)_CL(-) EXCHANGE TRANSPORTER 7"/>
    <property type="match status" value="1"/>
</dbReference>
<keyword evidence="9 11" id="KW-0868">Chloride</keyword>
<name>C5KXD1_PERM5</name>
<evidence type="ECO:0000313" key="15">
    <source>
        <dbReference type="Proteomes" id="UP000007800"/>
    </source>
</evidence>
<evidence type="ECO:0000256" key="1">
    <source>
        <dbReference type="ARBA" id="ARBA00004141"/>
    </source>
</evidence>
<evidence type="ECO:0000259" key="13">
    <source>
        <dbReference type="PROSITE" id="PS51371"/>
    </source>
</evidence>
<dbReference type="Proteomes" id="UP000007800">
    <property type="component" value="Unassembled WGS sequence"/>
</dbReference>
<feature type="compositionally biased region" description="Basic and acidic residues" evidence="12">
    <location>
        <begin position="238"/>
        <end position="247"/>
    </location>
</feature>